<evidence type="ECO:0000313" key="2">
    <source>
        <dbReference type="EMBL" id="BBX21618.1"/>
    </source>
</evidence>
<dbReference type="Pfam" id="PF21686">
    <property type="entry name" value="LigD_Prim-Pol"/>
    <property type="match status" value="1"/>
</dbReference>
<evidence type="ECO:0000259" key="1">
    <source>
        <dbReference type="Pfam" id="PF21686"/>
    </source>
</evidence>
<dbReference type="NCBIfam" id="TIGR02778">
    <property type="entry name" value="ligD_pol"/>
    <property type="match status" value="1"/>
</dbReference>
<proteinExistence type="predicted"/>
<evidence type="ECO:0000313" key="3">
    <source>
        <dbReference type="Proteomes" id="UP000467636"/>
    </source>
</evidence>
<name>A0AAD1HW61_9MYCO</name>
<gene>
    <name evidence="2" type="ORF">MTER_10290</name>
</gene>
<dbReference type="Gene3D" id="3.90.920.10">
    <property type="entry name" value="DNA primase, PRIM domain"/>
    <property type="match status" value="1"/>
</dbReference>
<dbReference type="AlphaFoldDB" id="A0AAD1HW61"/>
<organism evidence="2 3">
    <name type="scientific">Mycolicibacter terrae</name>
    <dbReference type="NCBI Taxonomy" id="1788"/>
    <lineage>
        <taxon>Bacteria</taxon>
        <taxon>Bacillati</taxon>
        <taxon>Actinomycetota</taxon>
        <taxon>Actinomycetes</taxon>
        <taxon>Mycobacteriales</taxon>
        <taxon>Mycobacteriaceae</taxon>
        <taxon>Mycolicibacter</taxon>
    </lineage>
</organism>
<dbReference type="PANTHER" id="PTHR42705:SF2">
    <property type="entry name" value="BIFUNCTIONAL NON-HOMOLOGOUS END JOINING PROTEIN LIGD"/>
    <property type="match status" value="1"/>
</dbReference>
<dbReference type="InterPro" id="IPR052171">
    <property type="entry name" value="NHEJ_LigD"/>
</dbReference>
<keyword evidence="2" id="KW-0436">Ligase</keyword>
<sequence>MIHGVNVYRFGISGYAAAMKPNVAITHPDRVLFPASGTHEAITKGDLIDYYRQLAPVMVPHLDGRPLTLTRFPGGIDEEGFIQQNFATSLPEWMDRIEVAKKSGAGSVVHPVVGREEALVWAANQDCVTLHAWLSRRPHLDTPDRLVFDLDPADDDFAVVRATARAVADVLQELGMTPYVQTTGSRGLHVVAPLRGGADFDTARGFARAVAGLVVDDDPRHRTCEMRKSGRGGRLYVDVMRNAYGQTAVAPYAVRARSGAPVATPLEWDELDVPGLRPDGFTLRDVPKRMAERGDPWAGMYRHACALAPRRHRLEQLGA</sequence>
<keyword evidence="3" id="KW-1185">Reference proteome</keyword>
<dbReference type="Proteomes" id="UP000467636">
    <property type="component" value="Chromosome"/>
</dbReference>
<dbReference type="InterPro" id="IPR014145">
    <property type="entry name" value="LigD_pol_dom"/>
</dbReference>
<dbReference type="GO" id="GO:0016874">
    <property type="term" value="F:ligase activity"/>
    <property type="evidence" value="ECO:0007669"/>
    <property type="project" value="UniProtKB-KW"/>
</dbReference>
<accession>A0AAD1HW61</accession>
<dbReference type="PANTHER" id="PTHR42705">
    <property type="entry name" value="BIFUNCTIONAL NON-HOMOLOGOUS END JOINING PROTEIN LIGD"/>
    <property type="match status" value="1"/>
</dbReference>
<reference evidence="2 3" key="1">
    <citation type="journal article" date="2019" name="Emerg. Microbes Infect.">
        <title>Comprehensive subspecies identification of 175 nontuberculous mycobacteria species based on 7547 genomic profiles.</title>
        <authorList>
            <person name="Matsumoto Y."/>
            <person name="Kinjo T."/>
            <person name="Motooka D."/>
            <person name="Nabeya D."/>
            <person name="Jung N."/>
            <person name="Uechi K."/>
            <person name="Horii T."/>
            <person name="Iida T."/>
            <person name="Fujita J."/>
            <person name="Nakamura S."/>
        </authorList>
    </citation>
    <scope>NUCLEOTIDE SEQUENCE [LARGE SCALE GENOMIC DNA]</scope>
    <source>
        <strain evidence="2 3">JCM 12143</strain>
    </source>
</reference>
<dbReference type="EMBL" id="AP022564">
    <property type="protein sequence ID" value="BBX21618.1"/>
    <property type="molecule type" value="Genomic_DNA"/>
</dbReference>
<feature type="domain" description="DNA ligase D polymerase" evidence="1">
    <location>
        <begin position="43"/>
        <end position="297"/>
    </location>
</feature>
<protein>
    <submittedName>
        <fullName evidence="2">ATP-dependent DNA ligase</fullName>
    </submittedName>
</protein>